<evidence type="ECO:0000256" key="2">
    <source>
        <dbReference type="ARBA" id="ARBA00005080"/>
    </source>
</evidence>
<dbReference type="InterPro" id="IPR001474">
    <property type="entry name" value="GTP_CycHdrlase_I"/>
</dbReference>
<dbReference type="Pfam" id="PF01227">
    <property type="entry name" value="GTP_cyclohydroI"/>
    <property type="match status" value="1"/>
</dbReference>
<keyword evidence="6" id="KW-0862">Zinc</keyword>
<dbReference type="InterPro" id="IPR043134">
    <property type="entry name" value="GTP-CH-I_N"/>
</dbReference>
<gene>
    <name evidence="6 8" type="primary">folE</name>
    <name evidence="8" type="ORF">G314FT_18180</name>
</gene>
<evidence type="ECO:0000256" key="4">
    <source>
        <dbReference type="ARBA" id="ARBA00022801"/>
    </source>
</evidence>
<dbReference type="PANTHER" id="PTHR11109:SF7">
    <property type="entry name" value="GTP CYCLOHYDROLASE 1"/>
    <property type="match status" value="1"/>
</dbReference>
<organism evidence="8 9">
    <name type="scientific">Vagococcus luciliae</name>
    <dbReference type="NCBI Taxonomy" id="2920380"/>
    <lineage>
        <taxon>Bacteria</taxon>
        <taxon>Bacillati</taxon>
        <taxon>Bacillota</taxon>
        <taxon>Bacilli</taxon>
        <taxon>Lactobacillales</taxon>
        <taxon>Enterococcaceae</taxon>
        <taxon>Vagococcus</taxon>
    </lineage>
</organism>
<comment type="pathway">
    <text evidence="2 6">Cofactor biosynthesis; 7,8-dihydroneopterin triphosphate biosynthesis; 7,8-dihydroneopterin triphosphate from GTP: step 1/1.</text>
</comment>
<evidence type="ECO:0000256" key="6">
    <source>
        <dbReference type="HAMAP-Rule" id="MF_00223"/>
    </source>
</evidence>
<reference evidence="8" key="1">
    <citation type="submission" date="2022-08" db="EMBL/GenBank/DDBJ databases">
        <title>Genome sequence of Vagococcus luciliae DSM 112651.</title>
        <authorList>
            <person name="Juan G."/>
            <person name="Anja P."/>
            <person name="Rolf D."/>
            <person name="Kampfer P."/>
            <person name="Vilcinskas A."/>
        </authorList>
    </citation>
    <scope>NUCLEOTIDE SEQUENCE</scope>
    <source>
        <strain evidence="8">G314FT</strain>
    </source>
</reference>
<name>A0ABY5P142_9ENTE</name>
<dbReference type="PANTHER" id="PTHR11109">
    <property type="entry name" value="GTP CYCLOHYDROLASE I"/>
    <property type="match status" value="1"/>
</dbReference>
<dbReference type="Gene3D" id="3.30.1130.10">
    <property type="match status" value="1"/>
</dbReference>
<evidence type="ECO:0000256" key="1">
    <source>
        <dbReference type="ARBA" id="ARBA00001052"/>
    </source>
</evidence>
<keyword evidence="9" id="KW-1185">Reference proteome</keyword>
<comment type="subunit">
    <text evidence="6">Homopolymer.</text>
</comment>
<comment type="similarity">
    <text evidence="6">Belongs to the GTP cyclohydrolase I family.</text>
</comment>
<comment type="catalytic activity">
    <reaction evidence="1 6">
        <text>GTP + H2O = 7,8-dihydroneopterin 3'-triphosphate + formate + H(+)</text>
        <dbReference type="Rhea" id="RHEA:17473"/>
        <dbReference type="ChEBI" id="CHEBI:15377"/>
        <dbReference type="ChEBI" id="CHEBI:15378"/>
        <dbReference type="ChEBI" id="CHEBI:15740"/>
        <dbReference type="ChEBI" id="CHEBI:37565"/>
        <dbReference type="ChEBI" id="CHEBI:58462"/>
        <dbReference type="EC" id="3.5.4.16"/>
    </reaction>
</comment>
<keyword evidence="5 6" id="KW-0342">GTP-binding</keyword>
<dbReference type="InterPro" id="IPR018234">
    <property type="entry name" value="GTP_CycHdrlase_I_CS"/>
</dbReference>
<evidence type="ECO:0000259" key="7">
    <source>
        <dbReference type="Pfam" id="PF01227"/>
    </source>
</evidence>
<keyword evidence="4 6" id="KW-0378">Hydrolase</keyword>
<evidence type="ECO:0000313" key="9">
    <source>
        <dbReference type="Proteomes" id="UP001058273"/>
    </source>
</evidence>
<evidence type="ECO:0000313" key="8">
    <source>
        <dbReference type="EMBL" id="UUV99655.1"/>
    </source>
</evidence>
<protein>
    <recommendedName>
        <fullName evidence="6">GTP cyclohydrolase 1</fullName>
        <ecNumber evidence="6">3.5.4.16</ecNumber>
    </recommendedName>
    <alternativeName>
        <fullName evidence="6">GTP cyclohydrolase I</fullName>
        <shortName evidence="6">GTP-CH-I</shortName>
    </alternativeName>
</protein>
<dbReference type="NCBIfam" id="NF006825">
    <property type="entry name" value="PRK09347.1-2"/>
    <property type="match status" value="1"/>
</dbReference>
<dbReference type="HAMAP" id="MF_00223">
    <property type="entry name" value="FolE"/>
    <property type="match status" value="1"/>
</dbReference>
<evidence type="ECO:0000256" key="5">
    <source>
        <dbReference type="ARBA" id="ARBA00023134"/>
    </source>
</evidence>
<dbReference type="PROSITE" id="PS00859">
    <property type="entry name" value="GTP_CYCLOHYDROL_1_1"/>
    <property type="match status" value="1"/>
</dbReference>
<keyword evidence="6" id="KW-0479">Metal-binding</keyword>
<feature type="domain" description="GTP cyclohydrolase I" evidence="7">
    <location>
        <begin position="15"/>
        <end position="191"/>
    </location>
</feature>
<feature type="binding site" evidence="6">
    <location>
        <position position="156"/>
    </location>
    <ligand>
        <name>Zn(2+)</name>
        <dbReference type="ChEBI" id="CHEBI:29105"/>
    </ligand>
</feature>
<feature type="binding site" evidence="6">
    <location>
        <position position="84"/>
    </location>
    <ligand>
        <name>Zn(2+)</name>
        <dbReference type="ChEBI" id="CHEBI:29105"/>
    </ligand>
</feature>
<sequence>MKVGIRMEQDKQWLIEEAVKTILTAIGEDVNRDGLKETPKRVAKMYAEVFSSVQEKEFTNYKVFPSLNENDMVLVKDIEFYSMCEHHLLPFFGKAHVAYIPSDNKVLGLSKVARMVEFCAKRPNVQEDLTIQIANLINEKVKIKGVAVSIEAEHMCMAMRGVKARGSVTKTFHYQGVFKEDKDVKNDFLRALD</sequence>
<evidence type="ECO:0000256" key="3">
    <source>
        <dbReference type="ARBA" id="ARBA00022563"/>
    </source>
</evidence>
<dbReference type="NCBIfam" id="NF006826">
    <property type="entry name" value="PRK09347.1-3"/>
    <property type="match status" value="1"/>
</dbReference>
<keyword evidence="6" id="KW-0547">Nucleotide-binding</keyword>
<keyword evidence="3 6" id="KW-0554">One-carbon metabolism</keyword>
<dbReference type="Proteomes" id="UP001058273">
    <property type="component" value="Chromosome"/>
</dbReference>
<proteinExistence type="inferred from homology"/>
<dbReference type="InterPro" id="IPR020602">
    <property type="entry name" value="GTP_CycHdrlase_I_dom"/>
</dbReference>
<dbReference type="EC" id="3.5.4.16" evidence="6"/>
<dbReference type="InterPro" id="IPR043133">
    <property type="entry name" value="GTP-CH-I_C/QueF"/>
</dbReference>
<feature type="binding site" evidence="6">
    <location>
        <position position="87"/>
    </location>
    <ligand>
        <name>Zn(2+)</name>
        <dbReference type="ChEBI" id="CHEBI:29105"/>
    </ligand>
</feature>
<dbReference type="Gene3D" id="1.10.286.10">
    <property type="match status" value="1"/>
</dbReference>
<dbReference type="EMBL" id="CP102451">
    <property type="protein sequence ID" value="UUV99655.1"/>
    <property type="molecule type" value="Genomic_DNA"/>
</dbReference>
<reference evidence="8" key="2">
    <citation type="submission" date="2022-08" db="EMBL/GenBank/DDBJ databases">
        <authorList>
            <person name="Poehlein A."/>
            <person name="Guzman J."/>
            <person name="Daniel R."/>
            <person name="Vilcinskas A."/>
        </authorList>
    </citation>
    <scope>NUCLEOTIDE SEQUENCE</scope>
    <source>
        <strain evidence="8">G314FT</strain>
    </source>
</reference>
<dbReference type="NCBIfam" id="TIGR00063">
    <property type="entry name" value="folE"/>
    <property type="match status" value="1"/>
</dbReference>
<dbReference type="SUPFAM" id="SSF55620">
    <property type="entry name" value="Tetrahydrobiopterin biosynthesis enzymes-like"/>
    <property type="match status" value="1"/>
</dbReference>
<dbReference type="GO" id="GO:0003934">
    <property type="term" value="F:GTP cyclohydrolase I activity"/>
    <property type="evidence" value="ECO:0007669"/>
    <property type="project" value="UniProtKB-EC"/>
</dbReference>
<accession>A0ABY5P142</accession>